<proteinExistence type="predicted"/>
<accession>A0ACB6ZMC7</accession>
<reference evidence="1" key="1">
    <citation type="submission" date="2019-10" db="EMBL/GenBank/DDBJ databases">
        <authorList>
            <consortium name="DOE Joint Genome Institute"/>
            <person name="Kuo A."/>
            <person name="Miyauchi S."/>
            <person name="Kiss E."/>
            <person name="Drula E."/>
            <person name="Kohler A."/>
            <person name="Sanchez-Garcia M."/>
            <person name="Andreopoulos B."/>
            <person name="Barry K.W."/>
            <person name="Bonito G."/>
            <person name="Buee M."/>
            <person name="Carver A."/>
            <person name="Chen C."/>
            <person name="Cichocki N."/>
            <person name="Clum A."/>
            <person name="Culley D."/>
            <person name="Crous P.W."/>
            <person name="Fauchery L."/>
            <person name="Girlanda M."/>
            <person name="Hayes R."/>
            <person name="Keri Z."/>
            <person name="Labutti K."/>
            <person name="Lipzen A."/>
            <person name="Lombard V."/>
            <person name="Magnuson J."/>
            <person name="Maillard F."/>
            <person name="Morin E."/>
            <person name="Murat C."/>
            <person name="Nolan M."/>
            <person name="Ohm R."/>
            <person name="Pangilinan J."/>
            <person name="Pereira M."/>
            <person name="Perotto S."/>
            <person name="Peter M."/>
            <person name="Riley R."/>
            <person name="Sitrit Y."/>
            <person name="Stielow B."/>
            <person name="Szollosi G."/>
            <person name="Zifcakova L."/>
            <person name="Stursova M."/>
            <person name="Spatafora J.W."/>
            <person name="Tedersoo L."/>
            <person name="Vaario L.-M."/>
            <person name="Yamada A."/>
            <person name="Yan M."/>
            <person name="Wang P."/>
            <person name="Xu J."/>
            <person name="Bruns T."/>
            <person name="Baldrian P."/>
            <person name="Vilgalys R."/>
            <person name="Henrissat B."/>
            <person name="Grigoriev I.V."/>
            <person name="Hibbett D."/>
            <person name="Nagy L.G."/>
            <person name="Martin F.M."/>
        </authorList>
    </citation>
    <scope>NUCLEOTIDE SEQUENCE</scope>
    <source>
        <strain evidence="1">P2</strain>
    </source>
</reference>
<sequence>MSIWHKIKCVSSLSDCYPRNSRVPRCNGRLRSSGDERGGSLHPARTTIAATKRWHDARTKDIRKFQKARVVFYEELRERLSCASSTVISLIRLSLVPTWGRCWFYGPRWCKTHVRPLIVGKSAALMSISGGNRRMSVHISYGTCWGVPGTSLL</sequence>
<keyword evidence="2" id="KW-1185">Reference proteome</keyword>
<dbReference type="Proteomes" id="UP000886501">
    <property type="component" value="Unassembled WGS sequence"/>
</dbReference>
<organism evidence="1 2">
    <name type="scientific">Thelephora ganbajun</name>
    <name type="common">Ganba fungus</name>
    <dbReference type="NCBI Taxonomy" id="370292"/>
    <lineage>
        <taxon>Eukaryota</taxon>
        <taxon>Fungi</taxon>
        <taxon>Dikarya</taxon>
        <taxon>Basidiomycota</taxon>
        <taxon>Agaricomycotina</taxon>
        <taxon>Agaricomycetes</taxon>
        <taxon>Thelephorales</taxon>
        <taxon>Thelephoraceae</taxon>
        <taxon>Thelephora</taxon>
    </lineage>
</organism>
<protein>
    <submittedName>
        <fullName evidence="1">Uncharacterized protein</fullName>
    </submittedName>
</protein>
<reference evidence="1" key="2">
    <citation type="journal article" date="2020" name="Nat. Commun.">
        <title>Large-scale genome sequencing of mycorrhizal fungi provides insights into the early evolution of symbiotic traits.</title>
        <authorList>
            <person name="Miyauchi S."/>
            <person name="Kiss E."/>
            <person name="Kuo A."/>
            <person name="Drula E."/>
            <person name="Kohler A."/>
            <person name="Sanchez-Garcia M."/>
            <person name="Morin E."/>
            <person name="Andreopoulos B."/>
            <person name="Barry K.W."/>
            <person name="Bonito G."/>
            <person name="Buee M."/>
            <person name="Carver A."/>
            <person name="Chen C."/>
            <person name="Cichocki N."/>
            <person name="Clum A."/>
            <person name="Culley D."/>
            <person name="Crous P.W."/>
            <person name="Fauchery L."/>
            <person name="Girlanda M."/>
            <person name="Hayes R.D."/>
            <person name="Keri Z."/>
            <person name="LaButti K."/>
            <person name="Lipzen A."/>
            <person name="Lombard V."/>
            <person name="Magnuson J."/>
            <person name="Maillard F."/>
            <person name="Murat C."/>
            <person name="Nolan M."/>
            <person name="Ohm R.A."/>
            <person name="Pangilinan J."/>
            <person name="Pereira M.F."/>
            <person name="Perotto S."/>
            <person name="Peter M."/>
            <person name="Pfister S."/>
            <person name="Riley R."/>
            <person name="Sitrit Y."/>
            <person name="Stielow J.B."/>
            <person name="Szollosi G."/>
            <person name="Zifcakova L."/>
            <person name="Stursova M."/>
            <person name="Spatafora J.W."/>
            <person name="Tedersoo L."/>
            <person name="Vaario L.M."/>
            <person name="Yamada A."/>
            <person name="Yan M."/>
            <person name="Wang P."/>
            <person name="Xu J."/>
            <person name="Bruns T."/>
            <person name="Baldrian P."/>
            <person name="Vilgalys R."/>
            <person name="Dunand C."/>
            <person name="Henrissat B."/>
            <person name="Grigoriev I.V."/>
            <person name="Hibbett D."/>
            <person name="Nagy L.G."/>
            <person name="Martin F.M."/>
        </authorList>
    </citation>
    <scope>NUCLEOTIDE SEQUENCE</scope>
    <source>
        <strain evidence="1">P2</strain>
    </source>
</reference>
<evidence type="ECO:0000313" key="2">
    <source>
        <dbReference type="Proteomes" id="UP000886501"/>
    </source>
</evidence>
<evidence type="ECO:0000313" key="1">
    <source>
        <dbReference type="EMBL" id="KAF9650311.1"/>
    </source>
</evidence>
<dbReference type="EMBL" id="MU117986">
    <property type="protein sequence ID" value="KAF9650311.1"/>
    <property type="molecule type" value="Genomic_DNA"/>
</dbReference>
<comment type="caution">
    <text evidence="1">The sequence shown here is derived from an EMBL/GenBank/DDBJ whole genome shotgun (WGS) entry which is preliminary data.</text>
</comment>
<name>A0ACB6ZMC7_THEGA</name>
<gene>
    <name evidence="1" type="ORF">BDM02DRAFT_1451650</name>
</gene>